<gene>
    <name evidence="1" type="ORF">Pflav_004710</name>
</gene>
<evidence type="ECO:0000313" key="2">
    <source>
        <dbReference type="Proteomes" id="UP000502508"/>
    </source>
</evidence>
<sequence length="64" mass="6552">MGSAWAGAGSSDPQAVLAIANAATAAAATIRAILAPFFDIYSSASRTDIVQWRTLTNSARAGRL</sequence>
<name>A0A6F8XJU8_9ACTN</name>
<dbReference type="AlphaFoldDB" id="A0A6F8XJU8"/>
<reference evidence="1 2" key="2">
    <citation type="submission" date="2020-03" db="EMBL/GenBank/DDBJ databases">
        <authorList>
            <person name="Ichikawa N."/>
            <person name="Kimura A."/>
            <person name="Kitahashi Y."/>
            <person name="Uohara A."/>
        </authorList>
    </citation>
    <scope>NUCLEOTIDE SEQUENCE [LARGE SCALE GENOMIC DNA]</scope>
    <source>
        <strain evidence="1 2">NBRC 107702</strain>
    </source>
</reference>
<evidence type="ECO:0000313" key="1">
    <source>
        <dbReference type="EMBL" id="BCB74061.1"/>
    </source>
</evidence>
<proteinExistence type="predicted"/>
<protein>
    <submittedName>
        <fullName evidence="1">Uncharacterized protein</fullName>
    </submittedName>
</protein>
<accession>A0A6F8XJU8</accession>
<organism evidence="1 2">
    <name type="scientific">Phytohabitans flavus</name>
    <dbReference type="NCBI Taxonomy" id="1076124"/>
    <lineage>
        <taxon>Bacteria</taxon>
        <taxon>Bacillati</taxon>
        <taxon>Actinomycetota</taxon>
        <taxon>Actinomycetes</taxon>
        <taxon>Micromonosporales</taxon>
        <taxon>Micromonosporaceae</taxon>
    </lineage>
</organism>
<keyword evidence="2" id="KW-1185">Reference proteome</keyword>
<reference evidence="1 2" key="1">
    <citation type="submission" date="2020-03" db="EMBL/GenBank/DDBJ databases">
        <title>Whole genome shotgun sequence of Phytohabitans flavus NBRC 107702.</title>
        <authorList>
            <person name="Komaki H."/>
            <person name="Tamura T."/>
        </authorList>
    </citation>
    <scope>NUCLEOTIDE SEQUENCE [LARGE SCALE GENOMIC DNA]</scope>
    <source>
        <strain evidence="1 2">NBRC 107702</strain>
    </source>
</reference>
<dbReference type="Proteomes" id="UP000502508">
    <property type="component" value="Chromosome"/>
</dbReference>
<dbReference type="KEGG" id="pfla:Pflav_004710"/>
<dbReference type="EMBL" id="AP022870">
    <property type="protein sequence ID" value="BCB74061.1"/>
    <property type="molecule type" value="Genomic_DNA"/>
</dbReference>